<dbReference type="Pfam" id="PF07897">
    <property type="entry name" value="EAR"/>
    <property type="match status" value="1"/>
</dbReference>
<dbReference type="InterPro" id="IPR032310">
    <property type="entry name" value="NLS_NINJA_AFP-like"/>
</dbReference>
<evidence type="ECO:0000256" key="3">
    <source>
        <dbReference type="ARBA" id="ARBA00023242"/>
    </source>
</evidence>
<keyword evidence="8" id="KW-1185">Reference proteome</keyword>
<accession>A0AAD1Z5V2</accession>
<dbReference type="GO" id="GO:0005634">
    <property type="term" value="C:nucleus"/>
    <property type="evidence" value="ECO:0007669"/>
    <property type="project" value="UniProtKB-SubCell"/>
</dbReference>
<evidence type="ECO:0000256" key="2">
    <source>
        <dbReference type="ARBA" id="ARBA00006081"/>
    </source>
</evidence>
<dbReference type="InterPro" id="IPR012463">
    <property type="entry name" value="Ninja_motif"/>
</dbReference>
<comment type="subcellular location">
    <subcellularLocation>
        <location evidence="1 4">Nucleus</location>
    </subcellularLocation>
</comment>
<dbReference type="Proteomes" id="UP000834106">
    <property type="component" value="Chromosome 6"/>
</dbReference>
<organism evidence="7 8">
    <name type="scientific">Fraxinus pennsylvanica</name>
    <dbReference type="NCBI Taxonomy" id="56036"/>
    <lineage>
        <taxon>Eukaryota</taxon>
        <taxon>Viridiplantae</taxon>
        <taxon>Streptophyta</taxon>
        <taxon>Embryophyta</taxon>
        <taxon>Tracheophyta</taxon>
        <taxon>Spermatophyta</taxon>
        <taxon>Magnoliopsida</taxon>
        <taxon>eudicotyledons</taxon>
        <taxon>Gunneridae</taxon>
        <taxon>Pentapetalae</taxon>
        <taxon>asterids</taxon>
        <taxon>lamiids</taxon>
        <taxon>Lamiales</taxon>
        <taxon>Oleaceae</taxon>
        <taxon>Oleeae</taxon>
        <taxon>Fraxinus</taxon>
    </lineage>
</organism>
<evidence type="ECO:0000256" key="4">
    <source>
        <dbReference type="RuleBase" id="RU369029"/>
    </source>
</evidence>
<dbReference type="Pfam" id="PF16135">
    <property type="entry name" value="TDBD"/>
    <property type="match status" value="1"/>
</dbReference>
<evidence type="ECO:0000259" key="5">
    <source>
        <dbReference type="Pfam" id="PF07897"/>
    </source>
</evidence>
<dbReference type="GO" id="GO:0045892">
    <property type="term" value="P:negative regulation of DNA-templated transcription"/>
    <property type="evidence" value="ECO:0007669"/>
    <property type="project" value="TreeGrafter"/>
</dbReference>
<dbReference type="GO" id="GO:0007165">
    <property type="term" value="P:signal transduction"/>
    <property type="evidence" value="ECO:0007669"/>
    <property type="project" value="InterPro"/>
</dbReference>
<dbReference type="PANTHER" id="PTHR31413:SF31">
    <property type="entry name" value="NINJA-FAMILY PROTEIN AFP3"/>
    <property type="match status" value="1"/>
</dbReference>
<evidence type="ECO:0000313" key="8">
    <source>
        <dbReference type="Proteomes" id="UP000834106"/>
    </source>
</evidence>
<name>A0AAD1Z5V2_9LAMI</name>
<comment type="similarity">
    <text evidence="2 4">Belongs to the Ninja family.</text>
</comment>
<dbReference type="InterPro" id="IPR032308">
    <property type="entry name" value="TDBD"/>
</dbReference>
<keyword evidence="3 4" id="KW-0539">Nucleus</keyword>
<protein>
    <recommendedName>
        <fullName evidence="4">Ninja-family protein</fullName>
    </recommendedName>
    <alternativeName>
        <fullName evidence="4">ABI-binding protein</fullName>
    </alternativeName>
</protein>
<feature type="domain" description="Ethylene-responsive binding factor-associated repression" evidence="5">
    <location>
        <begin position="39"/>
        <end position="74"/>
    </location>
</feature>
<sequence length="341" mass="37743">MSENRENFDLSMHPNGFSRDMLHKFMNGKRFMNEEEEEDENEEIELSLGLSMNGRFGVDPKRAAKKLKHSSSISNLVFRVDAGGVSGFGEGGRQAVGVSVDLYEPLMRTRSLPVEAEEELKKRKELQSMRRMEAKKRLEKLKNGRLVKEKVDMEENSCGDNNNCEINVNRNGNETPLSQGSIGSYGSGSSGITDFQNPHLEISVEEVGIGKDKVDIVELNLSSCQLCAAQKDGVKQSIKAKSPPSVQSLPAQIEHKPVQAAEKEANEILKNVMLDMPRVSTKGDGPNGKKIEGFLYQYKKGEEVKIVCVCHGRFLSPAEFVKHAGGADVPHPLKHIVVNHV</sequence>
<dbReference type="InterPro" id="IPR031307">
    <property type="entry name" value="Ninja_fam"/>
</dbReference>
<dbReference type="Pfam" id="PF16136">
    <property type="entry name" value="NLS_NINJA_AFP"/>
    <property type="match status" value="1"/>
</dbReference>
<gene>
    <name evidence="7" type="ORF">FPE_LOCUS10710</name>
</gene>
<dbReference type="EMBL" id="OU503041">
    <property type="protein sequence ID" value="CAI9763280.1"/>
    <property type="molecule type" value="Genomic_DNA"/>
</dbReference>
<proteinExistence type="inferred from homology"/>
<evidence type="ECO:0000259" key="6">
    <source>
        <dbReference type="Pfam" id="PF16135"/>
    </source>
</evidence>
<evidence type="ECO:0000256" key="1">
    <source>
        <dbReference type="ARBA" id="ARBA00004123"/>
    </source>
</evidence>
<feature type="domain" description="Tify" evidence="6">
    <location>
        <begin position="304"/>
        <end position="338"/>
    </location>
</feature>
<dbReference type="PANTHER" id="PTHR31413">
    <property type="entry name" value="AFP HOMOLOG 2"/>
    <property type="match status" value="1"/>
</dbReference>
<dbReference type="AlphaFoldDB" id="A0AAD1Z5V2"/>
<evidence type="ECO:0000313" key="7">
    <source>
        <dbReference type="EMBL" id="CAI9763280.1"/>
    </source>
</evidence>
<comment type="function">
    <text evidence="4">Acts as a negative regulator of abscisic acid (ABA) response.</text>
</comment>
<reference evidence="7" key="1">
    <citation type="submission" date="2023-05" db="EMBL/GenBank/DDBJ databases">
        <authorList>
            <person name="Huff M."/>
        </authorList>
    </citation>
    <scope>NUCLEOTIDE SEQUENCE</scope>
</reference>